<dbReference type="GO" id="GO:0061630">
    <property type="term" value="F:ubiquitin protein ligase activity"/>
    <property type="evidence" value="ECO:0007669"/>
    <property type="project" value="UniProtKB-EC"/>
</dbReference>
<comment type="caution">
    <text evidence="9">The sequence shown here is derived from an EMBL/GenBank/DDBJ whole genome shotgun (WGS) entry which is preliminary data.</text>
</comment>
<dbReference type="GO" id="GO:0031624">
    <property type="term" value="F:ubiquitin conjugating enzyme binding"/>
    <property type="evidence" value="ECO:0007669"/>
    <property type="project" value="TreeGrafter"/>
</dbReference>
<reference evidence="9" key="1">
    <citation type="submission" date="2020-10" db="EMBL/GenBank/DDBJ databases">
        <authorList>
            <person name="Kikuchi T."/>
        </authorList>
    </citation>
    <scope>NUCLEOTIDE SEQUENCE</scope>
    <source>
        <strain evidence="9">NKZ352</strain>
    </source>
</reference>
<comment type="function">
    <text evidence="7">E3 ubiquitin-protein ligase which accepts ubiquitin from specific E2 ubiquitin-conjugating enzymes, and transfers it to substrates, generally promoting their degradation by the proteasome. Independently of its E3 ubiquitin-protein ligase activity, acts as an inhibitor of CPSF3 endonuclease activity by blocking CPSF3 active site.</text>
</comment>
<evidence type="ECO:0000256" key="6">
    <source>
        <dbReference type="ARBA" id="ARBA00032298"/>
    </source>
</evidence>
<dbReference type="GO" id="GO:0000151">
    <property type="term" value="C:ubiquitin ligase complex"/>
    <property type="evidence" value="ECO:0007669"/>
    <property type="project" value="TreeGrafter"/>
</dbReference>
<name>A0A8S1HS65_9PELO</name>
<dbReference type="GO" id="GO:0005634">
    <property type="term" value="C:nucleus"/>
    <property type="evidence" value="ECO:0007669"/>
    <property type="project" value="TreeGrafter"/>
</dbReference>
<dbReference type="PANTHER" id="PTHR31531">
    <property type="entry name" value="E3 UBIQUITIN-PROTEIN LIGASE E3D FAMILY MEMBER"/>
    <property type="match status" value="1"/>
</dbReference>
<comment type="subunit">
    <text evidence="8">Interacts with UBE2C/UbcH10 (E2 ubiquitin-conjugating enzyme). In vitro, interacts with cyclin-B.</text>
</comment>
<keyword evidence="10" id="KW-1185">Reference proteome</keyword>
<protein>
    <recommendedName>
        <fullName evidence="3">E3 ubiquitin-protein ligase E3D</fullName>
        <ecNumber evidence="2">2.3.2.26</ecNumber>
    </recommendedName>
    <alternativeName>
        <fullName evidence="6">HECT-type E3 ubiquitin transferase E3D</fullName>
    </alternativeName>
    <alternativeName>
        <fullName evidence="5">UbcH10-binding protein with a HECT-like domain</fullName>
    </alternativeName>
    <alternativeName>
        <fullName evidence="4">Ubiquitin-conjugating enzyme E2C-binding protein</fullName>
    </alternativeName>
</protein>
<dbReference type="PANTHER" id="PTHR31531:SF2">
    <property type="entry name" value="E3 UBIQUITIN-PROTEIN LIGASE E3D"/>
    <property type="match status" value="1"/>
</dbReference>
<proteinExistence type="predicted"/>
<dbReference type="GO" id="GO:0030332">
    <property type="term" value="F:cyclin binding"/>
    <property type="evidence" value="ECO:0007669"/>
    <property type="project" value="TreeGrafter"/>
</dbReference>
<dbReference type="OrthoDB" id="5795359at2759"/>
<organism evidence="9 10">
    <name type="scientific">Caenorhabditis auriculariae</name>
    <dbReference type="NCBI Taxonomy" id="2777116"/>
    <lineage>
        <taxon>Eukaryota</taxon>
        <taxon>Metazoa</taxon>
        <taxon>Ecdysozoa</taxon>
        <taxon>Nematoda</taxon>
        <taxon>Chromadorea</taxon>
        <taxon>Rhabditida</taxon>
        <taxon>Rhabditina</taxon>
        <taxon>Rhabditomorpha</taxon>
        <taxon>Rhabditoidea</taxon>
        <taxon>Rhabditidae</taxon>
        <taxon>Peloderinae</taxon>
        <taxon>Caenorhabditis</taxon>
    </lineage>
</organism>
<evidence type="ECO:0000256" key="8">
    <source>
        <dbReference type="ARBA" id="ARBA00064185"/>
    </source>
</evidence>
<dbReference type="EMBL" id="CAJGYM010000133">
    <property type="protein sequence ID" value="CAD6198642.1"/>
    <property type="molecule type" value="Genomic_DNA"/>
</dbReference>
<dbReference type="GO" id="GO:0000209">
    <property type="term" value="P:protein polyubiquitination"/>
    <property type="evidence" value="ECO:0007669"/>
    <property type="project" value="TreeGrafter"/>
</dbReference>
<dbReference type="AlphaFoldDB" id="A0A8S1HS65"/>
<gene>
    <name evidence="9" type="ORF">CAUJ_LOCUS14548</name>
</gene>
<dbReference type="EC" id="2.3.2.26" evidence="2"/>
<evidence type="ECO:0000256" key="7">
    <source>
        <dbReference type="ARBA" id="ARBA00053831"/>
    </source>
</evidence>
<dbReference type="Pfam" id="PF09814">
    <property type="entry name" value="HECT_2"/>
    <property type="match status" value="1"/>
</dbReference>
<evidence type="ECO:0000256" key="1">
    <source>
        <dbReference type="ARBA" id="ARBA00000885"/>
    </source>
</evidence>
<dbReference type="InterPro" id="IPR019193">
    <property type="entry name" value="UBQ-conj_enz_E2-bd_prot"/>
</dbReference>
<evidence type="ECO:0000256" key="2">
    <source>
        <dbReference type="ARBA" id="ARBA00012485"/>
    </source>
</evidence>
<comment type="catalytic activity">
    <reaction evidence="1">
        <text>S-ubiquitinyl-[E2 ubiquitin-conjugating enzyme]-L-cysteine + [acceptor protein]-L-lysine = [E2 ubiquitin-conjugating enzyme]-L-cysteine + N(6)-ubiquitinyl-[acceptor protein]-L-lysine.</text>
        <dbReference type="EC" id="2.3.2.26"/>
    </reaction>
</comment>
<evidence type="ECO:0000313" key="10">
    <source>
        <dbReference type="Proteomes" id="UP000835052"/>
    </source>
</evidence>
<evidence type="ECO:0000313" key="9">
    <source>
        <dbReference type="EMBL" id="CAD6198642.1"/>
    </source>
</evidence>
<dbReference type="GO" id="GO:0006513">
    <property type="term" value="P:protein monoubiquitination"/>
    <property type="evidence" value="ECO:0007669"/>
    <property type="project" value="TreeGrafter"/>
</dbReference>
<dbReference type="GO" id="GO:0005829">
    <property type="term" value="C:cytosol"/>
    <property type="evidence" value="ECO:0007669"/>
    <property type="project" value="TreeGrafter"/>
</dbReference>
<sequence length="178" mass="20196">MISYTNVVVFKESILENSVEIEGKNVICTSCRAELGRVQKYHSEMFSFNHLTATLTVGGNRQPYIEKTPQNISVFMAQLVLSTCEAQGSLKLIVRSLDRTPHLLIWLLDSYVILATGQLEKLEEDSGDESGVVLEPFSRPSNFSTRSSMRFPRLVTQERTARIPRLDYWKFRSTAACN</sequence>
<dbReference type="GO" id="GO:0051865">
    <property type="term" value="P:protein autoubiquitination"/>
    <property type="evidence" value="ECO:0007669"/>
    <property type="project" value="TreeGrafter"/>
</dbReference>
<evidence type="ECO:0000256" key="4">
    <source>
        <dbReference type="ARBA" id="ARBA00029737"/>
    </source>
</evidence>
<accession>A0A8S1HS65</accession>
<evidence type="ECO:0000256" key="3">
    <source>
        <dbReference type="ARBA" id="ARBA00013646"/>
    </source>
</evidence>
<evidence type="ECO:0000256" key="5">
    <source>
        <dbReference type="ARBA" id="ARBA00032234"/>
    </source>
</evidence>
<dbReference type="GO" id="GO:0043161">
    <property type="term" value="P:proteasome-mediated ubiquitin-dependent protein catabolic process"/>
    <property type="evidence" value="ECO:0007669"/>
    <property type="project" value="TreeGrafter"/>
</dbReference>
<dbReference type="Proteomes" id="UP000835052">
    <property type="component" value="Unassembled WGS sequence"/>
</dbReference>